<dbReference type="Gene3D" id="1.10.287.3510">
    <property type="match status" value="1"/>
</dbReference>
<reference evidence="2" key="1">
    <citation type="journal article" date="2013" name="Genome Biol. Evol.">
        <title>Substantial Variation in the Extent of Mitochondrial Genome Fragmentation among Blood-Sucking Lice of Mammals.</title>
        <authorList>
            <person name="Jiang H."/>
            <person name="Barker S.C."/>
            <person name="Shao R."/>
        </authorList>
    </citation>
    <scope>NUCLEOTIDE SEQUENCE</scope>
    <source>
        <strain evidence="2">B2418</strain>
    </source>
</reference>
<gene>
    <name evidence="2" type="primary">nad4L</name>
</gene>
<evidence type="ECO:0000256" key="1">
    <source>
        <dbReference type="SAM" id="Phobius"/>
    </source>
</evidence>
<keyword evidence="2" id="KW-0496">Mitochondrion</keyword>
<geneLocation type="mitochondrion" evidence="2"/>
<accession>R9ZRN8</accession>
<organism evidence="2">
    <name type="scientific">Haematopinus apri</name>
    <dbReference type="NCBI Taxonomy" id="1348091"/>
    <lineage>
        <taxon>Eukaryota</taxon>
        <taxon>Metazoa</taxon>
        <taxon>Ecdysozoa</taxon>
        <taxon>Arthropoda</taxon>
        <taxon>Hexapoda</taxon>
        <taxon>Insecta</taxon>
        <taxon>Pterygota</taxon>
        <taxon>Neoptera</taxon>
        <taxon>Paraneoptera</taxon>
        <taxon>Psocodea</taxon>
        <taxon>Troctomorpha</taxon>
        <taxon>Phthiraptera</taxon>
        <taxon>Anoplura</taxon>
        <taxon>Haematopinidae</taxon>
        <taxon>Haematopinus</taxon>
    </lineage>
</organism>
<name>R9ZRN8_9NEOP</name>
<sequence>MIILSIYVISMMNMFKVVLSSNMMIALLSVEFLSVSQFYAVLFLVNPSSLNFNSCLVLLSILVLEGTLGLTILVSTSLKIDSTMAESMSCVKF</sequence>
<dbReference type="EMBL" id="KC814618">
    <property type="protein sequence ID" value="AGO44112.1"/>
    <property type="molecule type" value="Genomic_DNA"/>
</dbReference>
<keyword evidence="1" id="KW-0472">Membrane</keyword>
<keyword evidence="1" id="KW-0812">Transmembrane</keyword>
<proteinExistence type="predicted"/>
<dbReference type="AlphaFoldDB" id="R9ZRN8"/>
<protein>
    <submittedName>
        <fullName evidence="2">NADH dehydrogenase subunit 4L</fullName>
    </submittedName>
</protein>
<evidence type="ECO:0000313" key="2">
    <source>
        <dbReference type="EMBL" id="AGO44112.1"/>
    </source>
</evidence>
<feature type="transmembrane region" description="Helical" evidence="1">
    <location>
        <begin position="56"/>
        <end position="78"/>
    </location>
</feature>
<keyword evidence="1" id="KW-1133">Transmembrane helix</keyword>